<reference evidence="1" key="1">
    <citation type="submission" date="2022-03" db="EMBL/GenBank/DDBJ databases">
        <title>Draft genome sequence of Aduncisulcus paluster, a free-living microaerophilic Fornicata.</title>
        <authorList>
            <person name="Yuyama I."/>
            <person name="Kume K."/>
            <person name="Tamura T."/>
            <person name="Inagaki Y."/>
            <person name="Hashimoto T."/>
        </authorList>
    </citation>
    <scope>NUCLEOTIDE SEQUENCE</scope>
    <source>
        <strain evidence="1">NY0171</strain>
    </source>
</reference>
<evidence type="ECO:0000313" key="2">
    <source>
        <dbReference type="Proteomes" id="UP001057375"/>
    </source>
</evidence>
<dbReference type="Proteomes" id="UP001057375">
    <property type="component" value="Unassembled WGS sequence"/>
</dbReference>
<name>A0ABQ5L1C4_9EUKA</name>
<accession>A0ABQ5L1C4</accession>
<proteinExistence type="predicted"/>
<keyword evidence="2" id="KW-1185">Reference proteome</keyword>
<protein>
    <submittedName>
        <fullName evidence="1">Crp/Fnr family transcriptional regulator</fullName>
    </submittedName>
</protein>
<evidence type="ECO:0000313" key="1">
    <source>
        <dbReference type="EMBL" id="GKT37768.1"/>
    </source>
</evidence>
<sequence>MRIGPGTLSTNLHTLEECVVARFPKSILEDKDFFRQNPELACNLIHSLGIKAGAFFAQLFDSGLLEVSTRVSRSLYQLWQENGESESFSPGLTQS</sequence>
<organism evidence="1 2">
    <name type="scientific">Aduncisulcus paluster</name>
    <dbReference type="NCBI Taxonomy" id="2918883"/>
    <lineage>
        <taxon>Eukaryota</taxon>
        <taxon>Metamonada</taxon>
        <taxon>Carpediemonas-like organisms</taxon>
        <taxon>Aduncisulcus</taxon>
    </lineage>
</organism>
<dbReference type="InterPro" id="IPR014710">
    <property type="entry name" value="RmlC-like_jellyroll"/>
</dbReference>
<gene>
    <name evidence="1" type="ORF">ADUPG1_003706</name>
</gene>
<comment type="caution">
    <text evidence="1">The sequence shown here is derived from an EMBL/GenBank/DDBJ whole genome shotgun (WGS) entry which is preliminary data.</text>
</comment>
<dbReference type="EMBL" id="BQXS01005181">
    <property type="protein sequence ID" value="GKT37768.1"/>
    <property type="molecule type" value="Genomic_DNA"/>
</dbReference>
<feature type="non-terminal residue" evidence="1">
    <location>
        <position position="95"/>
    </location>
</feature>
<dbReference type="Gene3D" id="2.60.120.10">
    <property type="entry name" value="Jelly Rolls"/>
    <property type="match status" value="1"/>
</dbReference>